<dbReference type="Pfam" id="PF03110">
    <property type="entry name" value="SBP"/>
    <property type="match status" value="1"/>
</dbReference>
<feature type="compositionally biased region" description="Low complexity" evidence="4">
    <location>
        <begin position="940"/>
        <end position="978"/>
    </location>
</feature>
<feature type="compositionally biased region" description="Low complexity" evidence="4">
    <location>
        <begin position="680"/>
        <end position="691"/>
    </location>
</feature>
<dbReference type="GO" id="GO:0008270">
    <property type="term" value="F:zinc ion binding"/>
    <property type="evidence" value="ECO:0007669"/>
    <property type="project" value="UniProtKB-KW"/>
</dbReference>
<dbReference type="Proteomes" id="UP000239649">
    <property type="component" value="Unassembled WGS sequence"/>
</dbReference>
<name>A0A2P6VJ52_9CHLO</name>
<sequence>MAKKKPGRQPRTSVLCQVRGCGAELVNEKGYYRRYRICVVHCGMASMQVDGREQRFCQQCGRFQDIVEFEGTKKSCRRKLKRHNERRRVEAREGRSGESEEEESEPELKEKPKGKRSSGSNQPRSRPAAPSAAAGGASGRGRGRSSRSGEQAAAAASSAGTAAAAGRAGNALAAAAAASASAADLQRSLQQQQQQQQQQHAPQQQAPQQQPQQQQQAPLLPGMPWQQGLLPLAAGAAALVAPMLMPLMPPLPQPSRQQQQAEQQQQQQQQQQQGVQGPPAGLPPLALPTHPATTPGQLGMAGMPDLGMPASASPLYLDLPSPSPFLGSTPSSGSLPLPSSGGTHQQQHLSVPRLPSLEAAAAAGGGGTTAFGGPPQSAGPQQGQLQTGGAGAGAVAAAIAAAGPPLLARAPSPAGGLLQGGGMPGGGGGGGAAAVLAQVPQGSPAQYISDDRLVRMSLKVFNCTPDQLLPLVRGELERLLQASPAMLEGYVRPGCTHLTLNLRLGRAEAAAMHAGGPGLGRLLAPGGALATALPCRDMVLQVDNRLAVLRGGRLVAEGVDLRRHGAPQLSPHLSSLAPLCVLAGPGRPPPCLVLRGANIGGRRDLVLCRQQGQHLAVEIVGVQRLRGRAATAAAASPSAAPTPAPALHALHDGSAAPAGQHTPAPAAGDAGGGVGEGKQSSAAEAAASPAARTPEHHGEPPLKRCKLAHGGDGGGGSGGRTQFPSGSLEQLSAGYQEQLIIKPLGVVPGCVEIEVQRGSVLSPPLPLLALPCAAAVAEVLQLAAPGGSAGIASVPCFIRDIGVVVQHLASPELAAAGLPVPPCPPAARRRIACLAQRLVAAASSRGWHALAALLHPAAGAAERAHAAPCVGGSSAALLQLWLRGEERQPQPEQQQPEQPEQPEQPSQQQSEQQNEQQQPEQQQGPEQQRPEQRQRRQLETRLLALQTAQAAGCREPSPASPSCLAAAAASTPRSPSRS</sequence>
<keyword evidence="7" id="KW-1185">Reference proteome</keyword>
<dbReference type="GO" id="GO:0003677">
    <property type="term" value="F:DNA binding"/>
    <property type="evidence" value="ECO:0007669"/>
    <property type="project" value="InterPro"/>
</dbReference>
<dbReference type="InterPro" id="IPR036893">
    <property type="entry name" value="SBP_sf"/>
</dbReference>
<feature type="compositionally biased region" description="Low complexity" evidence="4">
    <location>
        <begin position="890"/>
        <end position="927"/>
    </location>
</feature>
<keyword evidence="1" id="KW-0479">Metal-binding</keyword>
<protein>
    <submittedName>
        <fullName evidence="6">Squamosa promoter-binding</fullName>
    </submittedName>
</protein>
<dbReference type="PROSITE" id="PS51141">
    <property type="entry name" value="ZF_SBP"/>
    <property type="match status" value="1"/>
</dbReference>
<evidence type="ECO:0000256" key="3">
    <source>
        <dbReference type="ARBA" id="ARBA00022833"/>
    </source>
</evidence>
<feature type="region of interest" description="Disordered" evidence="4">
    <location>
        <begin position="362"/>
        <end position="388"/>
    </location>
</feature>
<feature type="compositionally biased region" description="Low complexity" evidence="4">
    <location>
        <begin position="371"/>
        <end position="385"/>
    </location>
</feature>
<dbReference type="SUPFAM" id="SSF103612">
    <property type="entry name" value="SBT domain"/>
    <property type="match status" value="1"/>
</dbReference>
<dbReference type="InterPro" id="IPR004333">
    <property type="entry name" value="SBP_dom"/>
</dbReference>
<feature type="region of interest" description="Disordered" evidence="4">
    <location>
        <begin position="886"/>
        <end position="978"/>
    </location>
</feature>
<feature type="domain" description="SBP-type" evidence="5">
    <location>
        <begin position="13"/>
        <end position="90"/>
    </location>
</feature>
<dbReference type="PANTHER" id="PTHR31251">
    <property type="entry name" value="SQUAMOSA PROMOTER-BINDING-LIKE PROTEIN 4"/>
    <property type="match status" value="1"/>
</dbReference>
<feature type="region of interest" description="Disordered" evidence="4">
    <location>
        <begin position="247"/>
        <end position="306"/>
    </location>
</feature>
<keyword evidence="3" id="KW-0862">Zinc</keyword>
<feature type="region of interest" description="Disordered" evidence="4">
    <location>
        <begin position="80"/>
        <end position="222"/>
    </location>
</feature>
<dbReference type="Gene3D" id="4.10.1100.10">
    <property type="entry name" value="Transcription factor, SBP-box domain"/>
    <property type="match status" value="1"/>
</dbReference>
<organism evidence="6 7">
    <name type="scientific">Micractinium conductrix</name>
    <dbReference type="NCBI Taxonomy" id="554055"/>
    <lineage>
        <taxon>Eukaryota</taxon>
        <taxon>Viridiplantae</taxon>
        <taxon>Chlorophyta</taxon>
        <taxon>core chlorophytes</taxon>
        <taxon>Trebouxiophyceae</taxon>
        <taxon>Chlorellales</taxon>
        <taxon>Chlorellaceae</taxon>
        <taxon>Chlorella clade</taxon>
        <taxon>Micractinium</taxon>
    </lineage>
</organism>
<dbReference type="GO" id="GO:0005634">
    <property type="term" value="C:nucleus"/>
    <property type="evidence" value="ECO:0007669"/>
    <property type="project" value="InterPro"/>
</dbReference>
<evidence type="ECO:0000256" key="1">
    <source>
        <dbReference type="ARBA" id="ARBA00022723"/>
    </source>
</evidence>
<comment type="caution">
    <text evidence="6">The sequence shown here is derived from an EMBL/GenBank/DDBJ whole genome shotgun (WGS) entry which is preliminary data.</text>
</comment>
<evidence type="ECO:0000313" key="6">
    <source>
        <dbReference type="EMBL" id="PSC74087.1"/>
    </source>
</evidence>
<gene>
    <name evidence="6" type="ORF">C2E20_2608</name>
</gene>
<dbReference type="InterPro" id="IPR044817">
    <property type="entry name" value="SBP-like"/>
</dbReference>
<feature type="region of interest" description="Disordered" evidence="4">
    <location>
        <begin position="633"/>
        <end position="726"/>
    </location>
</feature>
<feature type="compositionally biased region" description="Basic and acidic residues" evidence="4">
    <location>
        <begin position="693"/>
        <end position="702"/>
    </location>
</feature>
<dbReference type="EMBL" id="LHPF02000005">
    <property type="protein sequence ID" value="PSC74087.1"/>
    <property type="molecule type" value="Genomic_DNA"/>
</dbReference>
<evidence type="ECO:0000259" key="5">
    <source>
        <dbReference type="PROSITE" id="PS51141"/>
    </source>
</evidence>
<feature type="compositionally biased region" description="Low complexity" evidence="4">
    <location>
        <begin position="633"/>
        <end position="648"/>
    </location>
</feature>
<feature type="compositionally biased region" description="Low complexity" evidence="4">
    <location>
        <begin position="321"/>
        <end position="342"/>
    </location>
</feature>
<dbReference type="PANTHER" id="PTHR31251:SF169">
    <property type="entry name" value="SQUAMOSA PROMOTER-BINDING-LIKE PROTEIN 8"/>
    <property type="match status" value="1"/>
</dbReference>
<dbReference type="AlphaFoldDB" id="A0A2P6VJ52"/>
<keyword evidence="2" id="KW-0863">Zinc-finger</keyword>
<evidence type="ECO:0000256" key="2">
    <source>
        <dbReference type="ARBA" id="ARBA00022771"/>
    </source>
</evidence>
<feature type="compositionally biased region" description="Low complexity" evidence="4">
    <location>
        <begin position="146"/>
        <end position="222"/>
    </location>
</feature>
<proteinExistence type="predicted"/>
<accession>A0A2P6VJ52</accession>
<feature type="compositionally biased region" description="Low complexity" evidence="4">
    <location>
        <begin position="254"/>
        <end position="279"/>
    </location>
</feature>
<feature type="region of interest" description="Disordered" evidence="4">
    <location>
        <begin position="321"/>
        <end position="350"/>
    </location>
</feature>
<feature type="compositionally biased region" description="Basic and acidic residues" evidence="4">
    <location>
        <begin position="87"/>
        <end position="98"/>
    </location>
</feature>
<reference evidence="6 7" key="1">
    <citation type="journal article" date="2018" name="Plant J.">
        <title>Genome sequences of Chlorella sorokiniana UTEX 1602 and Micractinium conductrix SAG 241.80: implications to maltose excretion by a green alga.</title>
        <authorList>
            <person name="Arriola M.B."/>
            <person name="Velmurugan N."/>
            <person name="Zhang Y."/>
            <person name="Plunkett M.H."/>
            <person name="Hondzo H."/>
            <person name="Barney B.M."/>
        </authorList>
    </citation>
    <scope>NUCLEOTIDE SEQUENCE [LARGE SCALE GENOMIC DNA]</scope>
    <source>
        <strain evidence="6 7">SAG 241.80</strain>
    </source>
</reference>
<feature type="compositionally biased region" description="Gly residues" evidence="4">
    <location>
        <begin position="710"/>
        <end position="719"/>
    </location>
</feature>
<evidence type="ECO:0000313" key="7">
    <source>
        <dbReference type="Proteomes" id="UP000239649"/>
    </source>
</evidence>
<evidence type="ECO:0000256" key="4">
    <source>
        <dbReference type="SAM" id="MobiDB-lite"/>
    </source>
</evidence>
<feature type="compositionally biased region" description="Basic and acidic residues" evidence="4">
    <location>
        <begin position="928"/>
        <end position="939"/>
    </location>
</feature>
<dbReference type="OrthoDB" id="514967at2759"/>
<feature type="compositionally biased region" description="Low complexity" evidence="4">
    <location>
        <begin position="122"/>
        <end position="135"/>
    </location>
</feature>